<dbReference type="EMBL" id="JACIDU010000003">
    <property type="protein sequence ID" value="MBB4102375.1"/>
    <property type="molecule type" value="Genomic_DNA"/>
</dbReference>
<organism evidence="1 2">
    <name type="scientific">Allorhizobium borbori</name>
    <dbReference type="NCBI Taxonomy" id="485907"/>
    <lineage>
        <taxon>Bacteria</taxon>
        <taxon>Pseudomonadati</taxon>
        <taxon>Pseudomonadota</taxon>
        <taxon>Alphaproteobacteria</taxon>
        <taxon>Hyphomicrobiales</taxon>
        <taxon>Rhizobiaceae</taxon>
        <taxon>Rhizobium/Agrobacterium group</taxon>
        <taxon>Allorhizobium</taxon>
    </lineage>
</organism>
<dbReference type="RefSeq" id="WP_183789880.1">
    <property type="nucleotide sequence ID" value="NZ_JACIDU010000003.1"/>
</dbReference>
<protein>
    <submittedName>
        <fullName evidence="1">Uncharacterized protein</fullName>
    </submittedName>
</protein>
<reference evidence="1 2" key="1">
    <citation type="submission" date="2020-08" db="EMBL/GenBank/DDBJ databases">
        <title>Genomic Encyclopedia of Type Strains, Phase IV (KMG-IV): sequencing the most valuable type-strain genomes for metagenomic binning, comparative biology and taxonomic classification.</title>
        <authorList>
            <person name="Goeker M."/>
        </authorList>
    </citation>
    <scope>NUCLEOTIDE SEQUENCE [LARGE SCALE GENOMIC DNA]</scope>
    <source>
        <strain evidence="1 2">DSM 26385</strain>
    </source>
</reference>
<dbReference type="AlphaFoldDB" id="A0A7W6JZG0"/>
<dbReference type="Proteomes" id="UP000584824">
    <property type="component" value="Unassembled WGS sequence"/>
</dbReference>
<evidence type="ECO:0000313" key="2">
    <source>
        <dbReference type="Proteomes" id="UP000584824"/>
    </source>
</evidence>
<name>A0A7W6JZG0_9HYPH</name>
<proteinExistence type="predicted"/>
<accession>A0A7W6JZG0</accession>
<evidence type="ECO:0000313" key="1">
    <source>
        <dbReference type="EMBL" id="MBB4102375.1"/>
    </source>
</evidence>
<gene>
    <name evidence="1" type="ORF">GGQ66_000910</name>
</gene>
<sequence>MTTLLQTLASIQDSAVILGHVHRRQADLDTLFAKKSDRDFSQATTEDLFDLCFVDAFFGHLARPYMLKDMQQWQADTHARYEKDAAVVAAGISRAAKELHVKAGMLAAQTLMFGTGPRSWKQTEKYLAIAEEPRGDASLAA</sequence>
<comment type="caution">
    <text evidence="1">The sequence shown here is derived from an EMBL/GenBank/DDBJ whole genome shotgun (WGS) entry which is preliminary data.</text>
</comment>
<keyword evidence="2" id="KW-1185">Reference proteome</keyword>